<keyword evidence="3" id="KW-1185">Reference proteome</keyword>
<dbReference type="Pfam" id="PF11288">
    <property type="entry name" value="DUF3089"/>
    <property type="match status" value="1"/>
</dbReference>
<keyword evidence="1" id="KW-0732">Signal</keyword>
<feature type="chain" id="PRO_5046820321" evidence="1">
    <location>
        <begin position="17"/>
        <end position="381"/>
    </location>
</feature>
<feature type="signal peptide" evidence="1">
    <location>
        <begin position="1"/>
        <end position="16"/>
    </location>
</feature>
<dbReference type="InterPro" id="IPR029058">
    <property type="entry name" value="AB_hydrolase_fold"/>
</dbReference>
<organism evidence="2 3">
    <name type="scientific">Sphingomonas caseinilyticus</name>
    <dbReference type="NCBI Taxonomy" id="2908205"/>
    <lineage>
        <taxon>Bacteria</taxon>
        <taxon>Pseudomonadati</taxon>
        <taxon>Pseudomonadota</taxon>
        <taxon>Alphaproteobacteria</taxon>
        <taxon>Sphingomonadales</taxon>
        <taxon>Sphingomonadaceae</taxon>
        <taxon>Sphingomonas</taxon>
    </lineage>
</organism>
<protein>
    <submittedName>
        <fullName evidence="2">DUF3089 domain-containing protein</fullName>
    </submittedName>
</protein>
<reference evidence="2 3" key="1">
    <citation type="submission" date="2022-05" db="EMBL/GenBank/DDBJ databases">
        <authorList>
            <person name="Jo J.-H."/>
            <person name="Im W.-T."/>
        </authorList>
    </citation>
    <scope>NUCLEOTIDE SEQUENCE [LARGE SCALE GENOMIC DNA]</scope>
    <source>
        <strain evidence="2 3">NSE70-1</strain>
    </source>
</reference>
<name>A0ABT0RU22_9SPHN</name>
<proteinExistence type="predicted"/>
<evidence type="ECO:0000256" key="1">
    <source>
        <dbReference type="SAM" id="SignalP"/>
    </source>
</evidence>
<gene>
    <name evidence="2" type="ORF">LZ496_06840</name>
</gene>
<comment type="caution">
    <text evidence="2">The sequence shown here is derived from an EMBL/GenBank/DDBJ whole genome shotgun (WGS) entry which is preliminary data.</text>
</comment>
<dbReference type="SUPFAM" id="SSF53474">
    <property type="entry name" value="alpha/beta-Hydrolases"/>
    <property type="match status" value="1"/>
</dbReference>
<dbReference type="InterPro" id="IPR021440">
    <property type="entry name" value="DUF3089"/>
</dbReference>
<dbReference type="RefSeq" id="WP_249903905.1">
    <property type="nucleotide sequence ID" value="NZ_JAMGBA010000002.1"/>
</dbReference>
<accession>A0ABT0RU22</accession>
<dbReference type="Proteomes" id="UP001203410">
    <property type="component" value="Unassembled WGS sequence"/>
</dbReference>
<dbReference type="EMBL" id="JAMGBA010000002">
    <property type="protein sequence ID" value="MCL6698499.1"/>
    <property type="molecule type" value="Genomic_DNA"/>
</dbReference>
<evidence type="ECO:0000313" key="3">
    <source>
        <dbReference type="Proteomes" id="UP001203410"/>
    </source>
</evidence>
<evidence type="ECO:0000313" key="2">
    <source>
        <dbReference type="EMBL" id="MCL6698499.1"/>
    </source>
</evidence>
<sequence length="381" mass="39788">MSLLVAASLFAAQATAGVAGPDYAKPASWLCLPGRSDICTTPLGTTALNPNGYGSTGQSVVSKDASVDCFVVYPTVSRDAGMNSDLTPGDGEEKAAIKSQFARFSGSCRMFAPVYRQMTLGAVAAAAAGADVTKPAILAYSDVRSAWKEYLAKHNKGRPYVLLGHSQGALMLQQLIANEIEGKPEAARMKLAIIPGFNLLVPQGKLVGGTLKQTPVCSKAGQTGCVMTWVSFREKNVPPAGAIFGVADKPGMTVACTNPARPGASGWVELDSYWNARSTLPVPGGPISWSTEGAPPTPFLRTEGLVSAQCVSNGPRGYLSIRTNADPNDKRTDRVGGEVGVMGMFIPGWGMHLADMNAPMGDLIRQVSALNGPKSASGQPR</sequence>